<protein>
    <recommendedName>
        <fullName evidence="3">Transcription initiation factor TFIIIB</fullName>
    </recommendedName>
</protein>
<dbReference type="RefSeq" id="WP_390199207.1">
    <property type="nucleotide sequence ID" value="NZ_JBHSDV010000003.1"/>
</dbReference>
<dbReference type="Proteomes" id="UP001595880">
    <property type="component" value="Unassembled WGS sequence"/>
</dbReference>
<gene>
    <name evidence="1" type="ORF">ACFOZ1_10800</name>
</gene>
<accession>A0ABV8VUZ7</accession>
<evidence type="ECO:0000313" key="2">
    <source>
        <dbReference type="Proteomes" id="UP001595880"/>
    </source>
</evidence>
<comment type="caution">
    <text evidence="1">The sequence shown here is derived from an EMBL/GenBank/DDBJ whole genome shotgun (WGS) entry which is preliminary data.</text>
</comment>
<sequence length="56" mass="6224">MNCNNCKGSSFVEATDYVNLRPLDKKMAIGSEKVYTVCLDCGEVVSIKIKNPKKLK</sequence>
<reference evidence="2" key="1">
    <citation type="journal article" date="2019" name="Int. J. Syst. Evol. Microbiol.">
        <title>The Global Catalogue of Microorganisms (GCM) 10K type strain sequencing project: providing services to taxonomists for standard genome sequencing and annotation.</title>
        <authorList>
            <consortium name="The Broad Institute Genomics Platform"/>
            <consortium name="The Broad Institute Genome Sequencing Center for Infectious Disease"/>
            <person name="Wu L."/>
            <person name="Ma J."/>
        </authorList>
    </citation>
    <scope>NUCLEOTIDE SEQUENCE [LARGE SCALE GENOMIC DNA]</scope>
    <source>
        <strain evidence="2">KACC 14058</strain>
    </source>
</reference>
<keyword evidence="2" id="KW-1185">Reference proteome</keyword>
<evidence type="ECO:0000313" key="1">
    <source>
        <dbReference type="EMBL" id="MFC4388289.1"/>
    </source>
</evidence>
<dbReference type="EMBL" id="JBHSDV010000003">
    <property type="protein sequence ID" value="MFC4388289.1"/>
    <property type="molecule type" value="Genomic_DNA"/>
</dbReference>
<organism evidence="1 2">
    <name type="scientific">Gracilibacillus marinus</name>
    <dbReference type="NCBI Taxonomy" id="630535"/>
    <lineage>
        <taxon>Bacteria</taxon>
        <taxon>Bacillati</taxon>
        <taxon>Bacillota</taxon>
        <taxon>Bacilli</taxon>
        <taxon>Bacillales</taxon>
        <taxon>Bacillaceae</taxon>
        <taxon>Gracilibacillus</taxon>
    </lineage>
</organism>
<proteinExistence type="predicted"/>
<name>A0ABV8VUZ7_9BACI</name>
<evidence type="ECO:0008006" key="3">
    <source>
        <dbReference type="Google" id="ProtNLM"/>
    </source>
</evidence>